<evidence type="ECO:0000313" key="1">
    <source>
        <dbReference type="EMBL" id="KRM74659.1"/>
    </source>
</evidence>
<dbReference type="Gene3D" id="6.10.250.790">
    <property type="match status" value="1"/>
</dbReference>
<dbReference type="InterPro" id="IPR053712">
    <property type="entry name" value="Bac_CellDiv_Activator"/>
</dbReference>
<dbReference type="EMBL" id="AYYR01000074">
    <property type="protein sequence ID" value="KRM74659.1"/>
    <property type="molecule type" value="Genomic_DNA"/>
</dbReference>
<dbReference type="PATRIC" id="fig|1423733.4.peg.3451"/>
<gene>
    <name evidence="1" type="ORF">FC82_GL003324</name>
</gene>
<dbReference type="Pfam" id="PF05164">
    <property type="entry name" value="ZapA"/>
    <property type="match status" value="1"/>
</dbReference>
<dbReference type="InterPro" id="IPR036192">
    <property type="entry name" value="Cell_div_ZapA-like_sf"/>
</dbReference>
<evidence type="ECO:0008006" key="3">
    <source>
        <dbReference type="Google" id="ProtNLM"/>
    </source>
</evidence>
<proteinExistence type="predicted"/>
<sequence>MVVGEQNDTGNKRRFKAVIDGQSYTIVGNKTEAHMQAVTELMNQQLDQLKKLAPSMTKQEAATLLAFNAISDQLDKAAELDQLKQSQTPADN</sequence>
<dbReference type="SUPFAM" id="SSF102829">
    <property type="entry name" value="Cell division protein ZapA-like"/>
    <property type="match status" value="1"/>
</dbReference>
<dbReference type="Proteomes" id="UP000051845">
    <property type="component" value="Unassembled WGS sequence"/>
</dbReference>
<protein>
    <recommendedName>
        <fullName evidence="3">Stimulator of FtsZ polymerization and component of cell-division Z-ring</fullName>
    </recommendedName>
</protein>
<dbReference type="STRING" id="33960.TY91_06960"/>
<dbReference type="InterPro" id="IPR007838">
    <property type="entry name" value="Cell_div_ZapA-like"/>
</dbReference>
<dbReference type="AlphaFoldDB" id="A0A0R2BGE4"/>
<evidence type="ECO:0000313" key="2">
    <source>
        <dbReference type="Proteomes" id="UP000051845"/>
    </source>
</evidence>
<name>A0A0R2BGE4_SECCO</name>
<comment type="caution">
    <text evidence="1">The sequence shown here is derived from an EMBL/GenBank/DDBJ whole genome shotgun (WGS) entry which is preliminary data.</text>
</comment>
<reference evidence="1 2" key="1">
    <citation type="journal article" date="2015" name="Genome Announc.">
        <title>Expanding the biotechnology potential of lactobacilli through comparative genomics of 213 strains and associated genera.</title>
        <authorList>
            <person name="Sun Z."/>
            <person name="Harris H.M."/>
            <person name="McCann A."/>
            <person name="Guo C."/>
            <person name="Argimon S."/>
            <person name="Zhang W."/>
            <person name="Yang X."/>
            <person name="Jeffery I.B."/>
            <person name="Cooney J.C."/>
            <person name="Kagawa T.F."/>
            <person name="Liu W."/>
            <person name="Song Y."/>
            <person name="Salvetti E."/>
            <person name="Wrobel A."/>
            <person name="Rasinkangas P."/>
            <person name="Parkhill J."/>
            <person name="Rea M.C."/>
            <person name="O'Sullivan O."/>
            <person name="Ritari J."/>
            <person name="Douillard F.P."/>
            <person name="Paul Ross R."/>
            <person name="Yang R."/>
            <person name="Briner A.E."/>
            <person name="Felis G.E."/>
            <person name="de Vos W.M."/>
            <person name="Barrangou R."/>
            <person name="Klaenhammer T.R."/>
            <person name="Caufield P.W."/>
            <person name="Cui Y."/>
            <person name="Zhang H."/>
            <person name="O'Toole P.W."/>
        </authorList>
    </citation>
    <scope>NUCLEOTIDE SEQUENCE [LARGE SCALE GENOMIC DNA]</scope>
    <source>
        <strain evidence="1 2">DSM 20515</strain>
    </source>
</reference>
<organism evidence="1 2">
    <name type="scientific">Secundilactobacillus collinoides DSM 20515 = JCM 1123</name>
    <dbReference type="NCBI Taxonomy" id="1423733"/>
    <lineage>
        <taxon>Bacteria</taxon>
        <taxon>Bacillati</taxon>
        <taxon>Bacillota</taxon>
        <taxon>Bacilli</taxon>
        <taxon>Lactobacillales</taxon>
        <taxon>Lactobacillaceae</taxon>
        <taxon>Secundilactobacillus</taxon>
    </lineage>
</organism>
<accession>A0A0R2BGE4</accession>